<dbReference type="PaxDb" id="3055-EDP05784"/>
<dbReference type="RefSeq" id="XP_001690525.2">
    <property type="nucleotide sequence ID" value="XM_001690473.3"/>
</dbReference>
<gene>
    <name evidence="9" type="ORF">CHLRE_10g442000v5</name>
</gene>
<dbReference type="InterPro" id="IPR056907">
    <property type="entry name" value="UTP6_C"/>
</dbReference>
<dbReference type="GO" id="GO:0030515">
    <property type="term" value="F:snoRNA binding"/>
    <property type="evidence" value="ECO:0000318"/>
    <property type="project" value="GO_Central"/>
</dbReference>
<dbReference type="EMBL" id="CM008971">
    <property type="protein sequence ID" value="PNW77561.1"/>
    <property type="molecule type" value="Genomic_DNA"/>
</dbReference>
<dbReference type="GO" id="GO:0032040">
    <property type="term" value="C:small-subunit processome"/>
    <property type="evidence" value="ECO:0000318"/>
    <property type="project" value="GO_Central"/>
</dbReference>
<dbReference type="SMART" id="SM00386">
    <property type="entry name" value="HAT"/>
    <property type="match status" value="7"/>
</dbReference>
<dbReference type="GO" id="GO:0000462">
    <property type="term" value="P:maturation of SSU-rRNA from tricistronic rRNA transcript (SSU-rRNA, 5.8S rRNA, LSU-rRNA)"/>
    <property type="evidence" value="ECO:0000318"/>
    <property type="project" value="GO_Central"/>
</dbReference>
<comment type="similarity">
    <text evidence="2">Belongs to the UTP6 family.</text>
</comment>
<feature type="domain" description="U3 small nucleolar RNA-associated protein 6 homolog C-terminal" evidence="8">
    <location>
        <begin position="349"/>
        <end position="522"/>
    </location>
</feature>
<dbReference type="ExpressionAtlas" id="A0A2K3DAK5">
    <property type="expression patterns" value="baseline"/>
</dbReference>
<sequence>MADTVQYLMEQMIPELEDLEQKGYFTRAEVKKIVQKRQNFEYLLKRRAALKEDYYRYVDFEMKLEELRQARKAKKHIKGKKGLAEVAIVRRIHFIFERAGRKFRSDLSLWLRWIEVCKRYKSIKQLSKVITKALSRHSTVSALWIEAARWEFDTNNDMAAARSLMQQGLRMCKADEDMWLQYYTLELLYALKLRVRRKVLGLDDLAADVSGEAGTPGAPSAAAVRAVMQGGVARIVFKNAVAALPARLGFRSRFLDVLRRFEYGFVEGLLDQVYDSIQKDFGQSEEAWDLLARRKVDFPASRTGGPAAAEQTEEAEADAAERQLQAGGAEGDSESGPAGPWDADAHAAACQVYEAALTALPGPCMHQLFAGFLCGTLEQLMEAGAGPGAEAAVAAAVGVAARLFGLLQRAHSEGHSTTDTYLTWAEWAGRVGQPKMALKAARKGCERFPADVAMWRRRLQLEQAAAAGREEEQLLPVLKSALQATQPDQAAELWLMAVEVMPASSPEFGRLGEMLGMACAKVAKKAASGGLGQAAAALVGKARDALGLDAARALYGKLLAVPAPGGDLYRVALRIEEAAAGMPPASSSGSGAAAVVPAVVALPKAAAKRVTDLYEAAVAAYGRSEADLWIGYARWVVAGGKGAGKVYWRATKELAEPDGFVAAYREAIGQQ</sequence>
<organism evidence="9 10">
    <name type="scientific">Chlamydomonas reinhardtii</name>
    <name type="common">Chlamydomonas smithii</name>
    <dbReference type="NCBI Taxonomy" id="3055"/>
    <lineage>
        <taxon>Eukaryota</taxon>
        <taxon>Viridiplantae</taxon>
        <taxon>Chlorophyta</taxon>
        <taxon>core chlorophytes</taxon>
        <taxon>Chlorophyceae</taxon>
        <taxon>CS clade</taxon>
        <taxon>Chlamydomonadales</taxon>
        <taxon>Chlamydomonadaceae</taxon>
        <taxon>Chlamydomonas</taxon>
    </lineage>
</organism>
<evidence type="ECO:0000256" key="2">
    <source>
        <dbReference type="ARBA" id="ARBA00010734"/>
    </source>
</evidence>
<evidence type="ECO:0000259" key="8">
    <source>
        <dbReference type="Pfam" id="PF24892"/>
    </source>
</evidence>
<dbReference type="InterPro" id="IPR003107">
    <property type="entry name" value="HAT"/>
</dbReference>
<dbReference type="Proteomes" id="UP000006906">
    <property type="component" value="Chromosome 10"/>
</dbReference>
<dbReference type="PANTHER" id="PTHR23271:SF1">
    <property type="entry name" value="U3 SMALL NUCLEOLAR RNA-ASSOCIATED PROTEIN 6 HOMOLOG"/>
    <property type="match status" value="1"/>
</dbReference>
<dbReference type="OMA" id="WCITRRI"/>
<dbReference type="InterPro" id="IPR011990">
    <property type="entry name" value="TPR-like_helical_dom_sf"/>
</dbReference>
<accession>A0A2K3DAK5</accession>
<keyword evidence="3" id="KW-0698">rRNA processing</keyword>
<evidence type="ECO:0000256" key="6">
    <source>
        <dbReference type="SAM" id="MobiDB-lite"/>
    </source>
</evidence>
<name>A0A2K3DAK5_CHLRE</name>
<dbReference type="FunCoup" id="A0A2K3DAK5">
    <property type="interactions" value="1782"/>
</dbReference>
<dbReference type="STRING" id="3055.A0A2K3DAK5"/>
<dbReference type="PANTHER" id="PTHR23271">
    <property type="entry name" value="HEPATOCELLULAR CARCINOMA-ASSOCIATED ANTIGEN 66"/>
    <property type="match status" value="1"/>
</dbReference>
<dbReference type="Pfam" id="PF08640">
    <property type="entry name" value="U3_assoc_6"/>
    <property type="match status" value="1"/>
</dbReference>
<keyword evidence="10" id="KW-1185">Reference proteome</keyword>
<reference evidence="9 10" key="1">
    <citation type="journal article" date="2007" name="Science">
        <title>The Chlamydomonas genome reveals the evolution of key animal and plant functions.</title>
        <authorList>
            <person name="Merchant S.S."/>
            <person name="Prochnik S.E."/>
            <person name="Vallon O."/>
            <person name="Harris E.H."/>
            <person name="Karpowicz S.J."/>
            <person name="Witman G.B."/>
            <person name="Terry A."/>
            <person name="Salamov A."/>
            <person name="Fritz-Laylin L.K."/>
            <person name="Marechal-Drouard L."/>
            <person name="Marshall W.F."/>
            <person name="Qu L.H."/>
            <person name="Nelson D.R."/>
            <person name="Sanderfoot A.A."/>
            <person name="Spalding M.H."/>
            <person name="Kapitonov V.V."/>
            <person name="Ren Q."/>
            <person name="Ferris P."/>
            <person name="Lindquist E."/>
            <person name="Shapiro H."/>
            <person name="Lucas S.M."/>
            <person name="Grimwood J."/>
            <person name="Schmutz J."/>
            <person name="Cardol P."/>
            <person name="Cerutti H."/>
            <person name="Chanfreau G."/>
            <person name="Chen C.L."/>
            <person name="Cognat V."/>
            <person name="Croft M.T."/>
            <person name="Dent R."/>
            <person name="Dutcher S."/>
            <person name="Fernandez E."/>
            <person name="Fukuzawa H."/>
            <person name="Gonzalez-Ballester D."/>
            <person name="Gonzalez-Halphen D."/>
            <person name="Hallmann A."/>
            <person name="Hanikenne M."/>
            <person name="Hippler M."/>
            <person name="Inwood W."/>
            <person name="Jabbari K."/>
            <person name="Kalanon M."/>
            <person name="Kuras R."/>
            <person name="Lefebvre P.A."/>
            <person name="Lemaire S.D."/>
            <person name="Lobanov A.V."/>
            <person name="Lohr M."/>
            <person name="Manuell A."/>
            <person name="Meier I."/>
            <person name="Mets L."/>
            <person name="Mittag M."/>
            <person name="Mittelmeier T."/>
            <person name="Moroney J.V."/>
            <person name="Moseley J."/>
            <person name="Napoli C."/>
            <person name="Nedelcu A.M."/>
            <person name="Niyogi K."/>
            <person name="Novoselov S.V."/>
            <person name="Paulsen I.T."/>
            <person name="Pazour G."/>
            <person name="Purton S."/>
            <person name="Ral J.P."/>
            <person name="Riano-Pachon D.M."/>
            <person name="Riekhof W."/>
            <person name="Rymarquis L."/>
            <person name="Schroda M."/>
            <person name="Stern D."/>
            <person name="Umen J."/>
            <person name="Willows R."/>
            <person name="Wilson N."/>
            <person name="Zimmer S.L."/>
            <person name="Allmer J."/>
            <person name="Balk J."/>
            <person name="Bisova K."/>
            <person name="Chen C.J."/>
            <person name="Elias M."/>
            <person name="Gendler K."/>
            <person name="Hauser C."/>
            <person name="Lamb M.R."/>
            <person name="Ledford H."/>
            <person name="Long J.C."/>
            <person name="Minagawa J."/>
            <person name="Page M.D."/>
            <person name="Pan J."/>
            <person name="Pootakham W."/>
            <person name="Roje S."/>
            <person name="Rose A."/>
            <person name="Stahlberg E."/>
            <person name="Terauchi A.M."/>
            <person name="Yang P."/>
            <person name="Ball S."/>
            <person name="Bowler C."/>
            <person name="Dieckmann C.L."/>
            <person name="Gladyshev V.N."/>
            <person name="Green P."/>
            <person name="Jorgensen R."/>
            <person name="Mayfield S."/>
            <person name="Mueller-Roeber B."/>
            <person name="Rajamani S."/>
            <person name="Sayre R.T."/>
            <person name="Brokstein P."/>
            <person name="Dubchak I."/>
            <person name="Goodstein D."/>
            <person name="Hornick L."/>
            <person name="Huang Y.W."/>
            <person name="Jhaveri J."/>
            <person name="Luo Y."/>
            <person name="Martinez D."/>
            <person name="Ngau W.C."/>
            <person name="Otillar B."/>
            <person name="Poliakov A."/>
            <person name="Porter A."/>
            <person name="Szajkowski L."/>
            <person name="Werner G."/>
            <person name="Zhou K."/>
            <person name="Grigoriev I.V."/>
            <person name="Rokhsar D.S."/>
            <person name="Grossman A.R."/>
        </authorList>
    </citation>
    <scope>NUCLEOTIDE SEQUENCE [LARGE SCALE GENOMIC DNA]</scope>
    <source>
        <strain evidence="10">CC-503</strain>
    </source>
</reference>
<dbReference type="GeneID" id="5715961"/>
<evidence type="ECO:0000256" key="3">
    <source>
        <dbReference type="ARBA" id="ARBA00022552"/>
    </source>
</evidence>
<evidence type="ECO:0000256" key="4">
    <source>
        <dbReference type="ARBA" id="ARBA00022737"/>
    </source>
</evidence>
<protein>
    <submittedName>
        <fullName evidence="9">Uncharacterized protein</fullName>
    </submittedName>
</protein>
<comment type="subcellular location">
    <subcellularLocation>
        <location evidence="1">Nucleus</location>
        <location evidence="1">Nucleolus</location>
    </subcellularLocation>
</comment>
<evidence type="ECO:0000313" key="9">
    <source>
        <dbReference type="EMBL" id="PNW77561.1"/>
    </source>
</evidence>
<dbReference type="Gramene" id="PNW77561">
    <property type="protein sequence ID" value="PNW77561"/>
    <property type="gene ID" value="CHLRE_10g442000v5"/>
</dbReference>
<evidence type="ECO:0000256" key="1">
    <source>
        <dbReference type="ARBA" id="ARBA00004604"/>
    </source>
</evidence>
<dbReference type="InterPro" id="IPR013949">
    <property type="entry name" value="Utp6"/>
</dbReference>
<dbReference type="KEGG" id="cre:CHLRE_10g442000v5"/>
<dbReference type="OrthoDB" id="28112at2759"/>
<dbReference type="InterPro" id="IPR055347">
    <property type="entry name" value="UTP6_N"/>
</dbReference>
<dbReference type="SUPFAM" id="SSF48452">
    <property type="entry name" value="TPR-like"/>
    <property type="match status" value="1"/>
</dbReference>
<dbReference type="AlphaFoldDB" id="A0A2K3DAK5"/>
<dbReference type="GO" id="GO:0034388">
    <property type="term" value="C:Pwp2p-containing subcomplex of 90S preribosome"/>
    <property type="evidence" value="ECO:0000318"/>
    <property type="project" value="GO_Central"/>
</dbReference>
<feature type="region of interest" description="Disordered" evidence="6">
    <location>
        <begin position="301"/>
        <end position="341"/>
    </location>
</feature>
<keyword evidence="4" id="KW-0677">Repeat</keyword>
<dbReference type="Pfam" id="PF24892">
    <property type="entry name" value="UTP6_C"/>
    <property type="match status" value="1"/>
</dbReference>
<feature type="domain" description="U3 small nucleolar RNA-associated protein 6 N-terminal" evidence="7">
    <location>
        <begin position="9"/>
        <end position="91"/>
    </location>
</feature>
<dbReference type="Gene3D" id="1.25.40.10">
    <property type="entry name" value="Tetratricopeptide repeat domain"/>
    <property type="match status" value="2"/>
</dbReference>
<evidence type="ECO:0000256" key="5">
    <source>
        <dbReference type="ARBA" id="ARBA00023242"/>
    </source>
</evidence>
<dbReference type="InParanoid" id="A0A2K3DAK5"/>
<evidence type="ECO:0000313" key="10">
    <source>
        <dbReference type="Proteomes" id="UP000006906"/>
    </source>
</evidence>
<proteinExistence type="inferred from homology"/>
<keyword evidence="5" id="KW-0539">Nucleus</keyword>
<evidence type="ECO:0000259" key="7">
    <source>
        <dbReference type="Pfam" id="PF08640"/>
    </source>
</evidence>